<dbReference type="EMBL" id="BMXF01000001">
    <property type="protein sequence ID" value="GHB52795.1"/>
    <property type="molecule type" value="Genomic_DNA"/>
</dbReference>
<feature type="domain" description="SPOR" evidence="2">
    <location>
        <begin position="98"/>
        <end position="178"/>
    </location>
</feature>
<protein>
    <recommendedName>
        <fullName evidence="2">SPOR domain-containing protein</fullName>
    </recommendedName>
</protein>
<feature type="signal peptide" evidence="1">
    <location>
        <begin position="1"/>
        <end position="23"/>
    </location>
</feature>
<feature type="chain" id="PRO_5035298613" description="SPOR domain-containing protein" evidence="1">
    <location>
        <begin position="24"/>
        <end position="193"/>
    </location>
</feature>
<dbReference type="PROSITE" id="PS51257">
    <property type="entry name" value="PROKAR_LIPOPROTEIN"/>
    <property type="match status" value="1"/>
</dbReference>
<dbReference type="InterPro" id="IPR036680">
    <property type="entry name" value="SPOR-like_sf"/>
</dbReference>
<dbReference type="SUPFAM" id="SSF110997">
    <property type="entry name" value="Sporulation related repeat"/>
    <property type="match status" value="1"/>
</dbReference>
<dbReference type="Gene3D" id="3.30.70.1070">
    <property type="entry name" value="Sporulation related repeat"/>
    <property type="match status" value="1"/>
</dbReference>
<evidence type="ECO:0000256" key="1">
    <source>
        <dbReference type="SAM" id="SignalP"/>
    </source>
</evidence>
<keyword evidence="1" id="KW-0732">Signal</keyword>
<evidence type="ECO:0000259" key="2">
    <source>
        <dbReference type="PROSITE" id="PS51724"/>
    </source>
</evidence>
<dbReference type="InterPro" id="IPR007730">
    <property type="entry name" value="SPOR-like_dom"/>
</dbReference>
<organism evidence="3 4">
    <name type="scientific">Persicitalea jodogahamensis</name>
    <dbReference type="NCBI Taxonomy" id="402147"/>
    <lineage>
        <taxon>Bacteria</taxon>
        <taxon>Pseudomonadati</taxon>
        <taxon>Bacteroidota</taxon>
        <taxon>Cytophagia</taxon>
        <taxon>Cytophagales</taxon>
        <taxon>Spirosomataceae</taxon>
        <taxon>Persicitalea</taxon>
    </lineage>
</organism>
<dbReference type="Proteomes" id="UP000598271">
    <property type="component" value="Unassembled WGS sequence"/>
</dbReference>
<sequence length="193" mass="22300">MIFKKIILLLLMAAGMWGTTSCAKKSVGTSAKDRYEDNLESVRPRYTYVEPVIEAAEPPKEKKKEPVKYRPAKTEEPLYVTKRVEAVLDTMARQNRAIRYINGYRVQLYVGNTRQEADAAKSYVYQIFPELYPYVSYSSPTYRVKAGDFMYRADADDYLEQIRQQYPAAVVLPDRVEIKKGLQIRASDDVPKY</sequence>
<dbReference type="Pfam" id="PF05036">
    <property type="entry name" value="SPOR"/>
    <property type="match status" value="1"/>
</dbReference>
<evidence type="ECO:0000313" key="4">
    <source>
        <dbReference type="Proteomes" id="UP000598271"/>
    </source>
</evidence>
<name>A0A8J3G7T6_9BACT</name>
<dbReference type="PROSITE" id="PS51724">
    <property type="entry name" value="SPOR"/>
    <property type="match status" value="1"/>
</dbReference>
<accession>A0A8J3G7T6</accession>
<proteinExistence type="predicted"/>
<comment type="caution">
    <text evidence="3">The sequence shown here is derived from an EMBL/GenBank/DDBJ whole genome shotgun (WGS) entry which is preliminary data.</text>
</comment>
<dbReference type="AlphaFoldDB" id="A0A8J3G7T6"/>
<gene>
    <name evidence="3" type="ORF">GCM10007390_01830</name>
</gene>
<evidence type="ECO:0000313" key="3">
    <source>
        <dbReference type="EMBL" id="GHB52795.1"/>
    </source>
</evidence>
<dbReference type="GO" id="GO:0042834">
    <property type="term" value="F:peptidoglycan binding"/>
    <property type="evidence" value="ECO:0007669"/>
    <property type="project" value="InterPro"/>
</dbReference>
<dbReference type="RefSeq" id="WP_189562480.1">
    <property type="nucleotide sequence ID" value="NZ_BMXF01000001.1"/>
</dbReference>
<keyword evidence="4" id="KW-1185">Reference proteome</keyword>
<reference evidence="3 4" key="1">
    <citation type="journal article" date="2014" name="Int. J. Syst. Evol. Microbiol.">
        <title>Complete genome sequence of Corynebacterium casei LMG S-19264T (=DSM 44701T), isolated from a smear-ripened cheese.</title>
        <authorList>
            <consortium name="US DOE Joint Genome Institute (JGI-PGF)"/>
            <person name="Walter F."/>
            <person name="Albersmeier A."/>
            <person name="Kalinowski J."/>
            <person name="Ruckert C."/>
        </authorList>
    </citation>
    <scope>NUCLEOTIDE SEQUENCE [LARGE SCALE GENOMIC DNA]</scope>
    <source>
        <strain evidence="3 4">KCTC 12866</strain>
    </source>
</reference>